<reference evidence="2" key="1">
    <citation type="submission" date="2014-09" db="EMBL/GenBank/DDBJ databases">
        <authorList>
            <person name="Magalhaes I.L.F."/>
            <person name="Oliveira U."/>
            <person name="Santos F.R."/>
            <person name="Vidigal T.H.D.A."/>
            <person name="Brescovit A.D."/>
            <person name="Santos A.J."/>
        </authorList>
    </citation>
    <scope>NUCLEOTIDE SEQUENCE</scope>
    <source>
        <tissue evidence="2">Shoot tissue taken approximately 20 cm above the soil surface</tissue>
    </source>
</reference>
<dbReference type="EMBL" id="GBRH01203660">
    <property type="protein sequence ID" value="JAD94235.1"/>
    <property type="molecule type" value="Transcribed_RNA"/>
</dbReference>
<evidence type="ECO:0000256" key="1">
    <source>
        <dbReference type="SAM" id="MobiDB-lite"/>
    </source>
</evidence>
<accession>A0A0A9E8L9</accession>
<proteinExistence type="predicted"/>
<organism evidence="2">
    <name type="scientific">Arundo donax</name>
    <name type="common">Giant reed</name>
    <name type="synonym">Donax arundinaceus</name>
    <dbReference type="NCBI Taxonomy" id="35708"/>
    <lineage>
        <taxon>Eukaryota</taxon>
        <taxon>Viridiplantae</taxon>
        <taxon>Streptophyta</taxon>
        <taxon>Embryophyta</taxon>
        <taxon>Tracheophyta</taxon>
        <taxon>Spermatophyta</taxon>
        <taxon>Magnoliopsida</taxon>
        <taxon>Liliopsida</taxon>
        <taxon>Poales</taxon>
        <taxon>Poaceae</taxon>
        <taxon>PACMAD clade</taxon>
        <taxon>Arundinoideae</taxon>
        <taxon>Arundineae</taxon>
        <taxon>Arundo</taxon>
    </lineage>
</organism>
<protein>
    <submittedName>
        <fullName evidence="2">Uncharacterized protein</fullName>
    </submittedName>
</protein>
<dbReference type="AlphaFoldDB" id="A0A0A9E8L9"/>
<feature type="region of interest" description="Disordered" evidence="1">
    <location>
        <begin position="16"/>
        <end position="35"/>
    </location>
</feature>
<evidence type="ECO:0000313" key="2">
    <source>
        <dbReference type="EMBL" id="JAD94235.1"/>
    </source>
</evidence>
<name>A0A0A9E8L9_ARUDO</name>
<reference evidence="2" key="2">
    <citation type="journal article" date="2015" name="Data Brief">
        <title>Shoot transcriptome of the giant reed, Arundo donax.</title>
        <authorList>
            <person name="Barrero R.A."/>
            <person name="Guerrero F.D."/>
            <person name="Moolhuijzen P."/>
            <person name="Goolsby J.A."/>
            <person name="Tidwell J."/>
            <person name="Bellgard S.E."/>
            <person name="Bellgard M.I."/>
        </authorList>
    </citation>
    <scope>NUCLEOTIDE SEQUENCE</scope>
    <source>
        <tissue evidence="2">Shoot tissue taken approximately 20 cm above the soil surface</tissue>
    </source>
</reference>
<sequence length="59" mass="6675">MILMCGLLHQEIHQTEGQQEVNPVPVRENPPKTEPGHVVRQRLERLAVGQNLGVKEALR</sequence>